<dbReference type="Proteomes" id="UP001139369">
    <property type="component" value="Unassembled WGS sequence"/>
</dbReference>
<gene>
    <name evidence="2" type="ORF">MC378_02660</name>
</gene>
<evidence type="ECO:0000256" key="1">
    <source>
        <dbReference type="SAM" id="SignalP"/>
    </source>
</evidence>
<keyword evidence="1" id="KW-0732">Signal</keyword>
<dbReference type="AlphaFoldDB" id="A0A9X1VK97"/>
<evidence type="ECO:0008006" key="4">
    <source>
        <dbReference type="Google" id="ProtNLM"/>
    </source>
</evidence>
<dbReference type="PROSITE" id="PS51257">
    <property type="entry name" value="PROKAR_LIPOPROTEIN"/>
    <property type="match status" value="1"/>
</dbReference>
<feature type="chain" id="PRO_5040723865" description="Lipoprotein" evidence="1">
    <location>
        <begin position="23"/>
        <end position="395"/>
    </location>
</feature>
<dbReference type="EMBL" id="JAKQYM010000001">
    <property type="protein sequence ID" value="MCI2228054.1"/>
    <property type="molecule type" value="Genomic_DNA"/>
</dbReference>
<name>A0A9X1VK97_9FLAO</name>
<protein>
    <recommendedName>
        <fullName evidence="4">Lipoprotein</fullName>
    </recommendedName>
</protein>
<organism evidence="2 3">
    <name type="scientific">Polaribacter marinus</name>
    <dbReference type="NCBI Taxonomy" id="2916838"/>
    <lineage>
        <taxon>Bacteria</taxon>
        <taxon>Pseudomonadati</taxon>
        <taxon>Bacteroidota</taxon>
        <taxon>Flavobacteriia</taxon>
        <taxon>Flavobacteriales</taxon>
        <taxon>Flavobacteriaceae</taxon>
    </lineage>
</organism>
<evidence type="ECO:0000313" key="3">
    <source>
        <dbReference type="Proteomes" id="UP001139369"/>
    </source>
</evidence>
<dbReference type="RefSeq" id="WP_242177168.1">
    <property type="nucleotide sequence ID" value="NZ_JAKQYM010000001.1"/>
</dbReference>
<reference evidence="2" key="1">
    <citation type="submission" date="2022-02" db="EMBL/GenBank/DDBJ databases">
        <title>Polaribacter sp. MSW13, isolated from seawater.</title>
        <authorList>
            <person name="Kristyanto S."/>
            <person name="Jung J."/>
            <person name="Jeon C.O."/>
        </authorList>
    </citation>
    <scope>NUCLEOTIDE SEQUENCE</scope>
    <source>
        <strain evidence="2">MSW13</strain>
    </source>
</reference>
<sequence>MKNFLFLIISIFFMISCSSVKTTQEAISNGNYDKAINLAVDNLKSNKVKKGNQPYVLMLEEAYAKATSKDLDRINFLKKESNPENIETIFVLYENLKNRQEVIKPLLPLSILKEGRDAKFQFNNYDDEIIATKNQLSDYLYAKAKKLFNADNKLDYRNAYEDLEYLERINPNFKDTRSLMDVAHERGLDFVFVSMKNETDKVVPKRLEEDLLNFDTYGLNDLWTVYHGRKDPNINYDFGLELNLRNIQVSPEQVREKEIIKEKQVKDGYKYLLDDNGNQVLDKNGKKIKVDKFVNARCQLYQFTQYKTAKVVGQVMYIDFNTNQLIQTYPIETEFSFQHVYANYKGDKRALEKSFLDLTTQRVVSFPSNEQMIYDTGEDLKQRLKNIITRNKFRN</sequence>
<keyword evidence="3" id="KW-1185">Reference proteome</keyword>
<accession>A0A9X1VK97</accession>
<feature type="signal peptide" evidence="1">
    <location>
        <begin position="1"/>
        <end position="22"/>
    </location>
</feature>
<evidence type="ECO:0000313" key="2">
    <source>
        <dbReference type="EMBL" id="MCI2228054.1"/>
    </source>
</evidence>
<proteinExistence type="predicted"/>
<comment type="caution">
    <text evidence="2">The sequence shown here is derived from an EMBL/GenBank/DDBJ whole genome shotgun (WGS) entry which is preliminary data.</text>
</comment>